<dbReference type="GO" id="GO:0016020">
    <property type="term" value="C:membrane"/>
    <property type="evidence" value="ECO:0007669"/>
    <property type="project" value="UniProtKB-SubCell"/>
</dbReference>
<evidence type="ECO:0000313" key="5">
    <source>
        <dbReference type="EMBL" id="QRW21273.1"/>
    </source>
</evidence>
<dbReference type="EMBL" id="CP059664">
    <property type="protein sequence ID" value="QRW21273.1"/>
    <property type="molecule type" value="Genomic_DNA"/>
</dbReference>
<keyword evidence="2 4" id="KW-1133">Transmembrane helix</keyword>
<name>A0A8H8NYL2_9AGAM</name>
<dbReference type="Proteomes" id="UP000650533">
    <property type="component" value="Chromosome 7"/>
</dbReference>
<dbReference type="InterPro" id="IPR007274">
    <property type="entry name" value="Cop_transporter"/>
</dbReference>
<comment type="similarity">
    <text evidence="4">Belongs to the copper transporter (Ctr) (TC 1.A.56) family. SLC31A subfamily.</text>
</comment>
<reference evidence="5" key="1">
    <citation type="submission" date="2020-05" db="EMBL/GenBank/DDBJ databases">
        <title>Evolutionary and genomic comparisons of hybrid uninucleate and nonhybrid Rhizoctonia fungi.</title>
        <authorList>
            <person name="Li C."/>
            <person name="Chen X."/>
        </authorList>
    </citation>
    <scope>NUCLEOTIDE SEQUENCE</scope>
    <source>
        <strain evidence="5">AG-1 IA</strain>
    </source>
</reference>
<dbReference type="GO" id="GO:0005375">
    <property type="term" value="F:copper ion transmembrane transporter activity"/>
    <property type="evidence" value="ECO:0007669"/>
    <property type="project" value="UniProtKB-UniRule"/>
</dbReference>
<dbReference type="KEGG" id="rsx:RhiXN_06262"/>
<proteinExistence type="inferred from homology"/>
<evidence type="ECO:0000256" key="1">
    <source>
        <dbReference type="ARBA" id="ARBA00022692"/>
    </source>
</evidence>
<keyword evidence="4" id="KW-0813">Transport</keyword>
<evidence type="ECO:0000256" key="2">
    <source>
        <dbReference type="ARBA" id="ARBA00022989"/>
    </source>
</evidence>
<protein>
    <recommendedName>
        <fullName evidence="4">Copper transport protein</fullName>
    </recommendedName>
</protein>
<keyword evidence="4" id="KW-0187">Copper transport</keyword>
<keyword evidence="3 4" id="KW-0472">Membrane</keyword>
<feature type="transmembrane region" description="Helical" evidence="4">
    <location>
        <begin position="261"/>
        <end position="278"/>
    </location>
</feature>
<evidence type="ECO:0000256" key="3">
    <source>
        <dbReference type="ARBA" id="ARBA00023136"/>
    </source>
</evidence>
<keyword evidence="1 4" id="KW-0812">Transmembrane</keyword>
<dbReference type="PANTHER" id="PTHR12483:SF115">
    <property type="entry name" value="COPPER TRANSPORT PROTEIN"/>
    <property type="match status" value="1"/>
</dbReference>
<dbReference type="Pfam" id="PF04145">
    <property type="entry name" value="Ctr"/>
    <property type="match status" value="1"/>
</dbReference>
<keyword evidence="4" id="KW-0186">Copper</keyword>
<dbReference type="AlphaFoldDB" id="A0A8H8NYL2"/>
<keyword evidence="4" id="KW-0406">Ion transport</keyword>
<dbReference type="PANTHER" id="PTHR12483">
    <property type="entry name" value="SOLUTE CARRIER FAMILY 31 COPPER TRANSPORTERS"/>
    <property type="match status" value="1"/>
</dbReference>
<organism evidence="5 6">
    <name type="scientific">Rhizoctonia solani</name>
    <dbReference type="NCBI Taxonomy" id="456999"/>
    <lineage>
        <taxon>Eukaryota</taxon>
        <taxon>Fungi</taxon>
        <taxon>Dikarya</taxon>
        <taxon>Basidiomycota</taxon>
        <taxon>Agaricomycotina</taxon>
        <taxon>Agaricomycetes</taxon>
        <taxon>Cantharellales</taxon>
        <taxon>Ceratobasidiaceae</taxon>
        <taxon>Rhizoctonia</taxon>
    </lineage>
</organism>
<sequence length="300" mass="34005">MLTSRYASHFFYRPRRPYWPGHCHPAPVEERRLYCYNSCMQSCSPPGSGTSSIVCYIKLMNETLSYTHSRIFRNPRQFLYGFLQAIIVWGVSDNQKRRALPRDSIQPFPQQPSHSWAQTAHRWQILELYALWIIRCTIWKWTTGDMVAMVDTETWIWAPSVMNMLWNTQIIDTCIVFKTHFVQWNILHLVCGDCSSGCGGKTSAIRAESPAEDEPLNPRVFKQPMVATLSPGARISRAALYGAQVFLSFFLMLVFMTYNAYLILAVVLGAAIGHYVFGAQMDAEAVLSNAGVGAKGMACH</sequence>
<comment type="subcellular location">
    <subcellularLocation>
        <location evidence="4">Membrane</location>
        <topology evidence="4">Multi-pass membrane protein</topology>
    </subcellularLocation>
</comment>
<accession>A0A8H8NYL2</accession>
<dbReference type="RefSeq" id="XP_043181510.1">
    <property type="nucleotide sequence ID" value="XM_043326078.1"/>
</dbReference>
<gene>
    <name evidence="5" type="ORF">RhiXN_06262</name>
</gene>
<dbReference type="GeneID" id="67028541"/>
<evidence type="ECO:0000313" key="6">
    <source>
        <dbReference type="Proteomes" id="UP000650533"/>
    </source>
</evidence>
<evidence type="ECO:0000256" key="4">
    <source>
        <dbReference type="RuleBase" id="RU367022"/>
    </source>
</evidence>